<feature type="transmembrane region" description="Helical" evidence="7">
    <location>
        <begin position="160"/>
        <end position="176"/>
    </location>
</feature>
<evidence type="ECO:0000313" key="10">
    <source>
        <dbReference type="Proteomes" id="UP001207742"/>
    </source>
</evidence>
<dbReference type="PANTHER" id="PTHR40074">
    <property type="entry name" value="O-ACETYLTRANSFERASE WECH"/>
    <property type="match status" value="1"/>
</dbReference>
<feature type="transmembrane region" description="Helical" evidence="7">
    <location>
        <begin position="188"/>
        <end position="206"/>
    </location>
</feature>
<keyword evidence="5 7" id="KW-1133">Transmembrane helix</keyword>
<comment type="caution">
    <text evidence="9">The sequence shown here is derived from an EMBL/GenBank/DDBJ whole genome shotgun (WGS) entry which is preliminary data.</text>
</comment>
<dbReference type="InterPro" id="IPR002656">
    <property type="entry name" value="Acyl_transf_3_dom"/>
</dbReference>
<evidence type="ECO:0000256" key="6">
    <source>
        <dbReference type="ARBA" id="ARBA00023136"/>
    </source>
</evidence>
<feature type="transmembrane region" description="Helical" evidence="7">
    <location>
        <begin position="258"/>
        <end position="282"/>
    </location>
</feature>
<reference evidence="9 10" key="1">
    <citation type="submission" date="2022-10" db="EMBL/GenBank/DDBJ databases">
        <title>Chitinophaga nivalis PC15 sp. nov., isolated from Pyeongchang county, South Korea.</title>
        <authorList>
            <person name="Trinh H.N."/>
        </authorList>
    </citation>
    <scope>NUCLEOTIDE SEQUENCE [LARGE SCALE GENOMIC DNA]</scope>
    <source>
        <strain evidence="9 10">PC14</strain>
    </source>
</reference>
<dbReference type="Proteomes" id="UP001207742">
    <property type="component" value="Unassembled WGS sequence"/>
</dbReference>
<comment type="similarity">
    <text evidence="2">Belongs to the acyltransferase 3 family.</text>
</comment>
<name>A0ABT3ILQ7_9BACT</name>
<evidence type="ECO:0000313" key="9">
    <source>
        <dbReference type="EMBL" id="MCW3484898.1"/>
    </source>
</evidence>
<dbReference type="RefSeq" id="WP_264730847.1">
    <property type="nucleotide sequence ID" value="NZ_JAPDNR010000001.1"/>
</dbReference>
<feature type="transmembrane region" description="Helical" evidence="7">
    <location>
        <begin position="95"/>
        <end position="117"/>
    </location>
</feature>
<dbReference type="Pfam" id="PF01757">
    <property type="entry name" value="Acyl_transf_3"/>
    <property type="match status" value="1"/>
</dbReference>
<evidence type="ECO:0000256" key="1">
    <source>
        <dbReference type="ARBA" id="ARBA00004651"/>
    </source>
</evidence>
<evidence type="ECO:0000256" key="7">
    <source>
        <dbReference type="SAM" id="Phobius"/>
    </source>
</evidence>
<keyword evidence="10" id="KW-1185">Reference proteome</keyword>
<proteinExistence type="inferred from homology"/>
<feature type="transmembrane region" description="Helical" evidence="7">
    <location>
        <begin position="294"/>
        <end position="316"/>
    </location>
</feature>
<feature type="transmembrane region" description="Helical" evidence="7">
    <location>
        <begin position="54"/>
        <end position="75"/>
    </location>
</feature>
<evidence type="ECO:0000256" key="3">
    <source>
        <dbReference type="ARBA" id="ARBA00022475"/>
    </source>
</evidence>
<feature type="transmembrane region" description="Helical" evidence="7">
    <location>
        <begin position="218"/>
        <end position="238"/>
    </location>
</feature>
<feature type="transmembrane region" description="Helical" evidence="7">
    <location>
        <begin position="12"/>
        <end position="34"/>
    </location>
</feature>
<keyword evidence="3" id="KW-1003">Cell membrane</keyword>
<sequence length="375" mass="43765">MKLFNLHTINSTGRLAWIDYARAIAIILVLYRHIFEGLSRAALSQETFAGLEHANIIFYSFRMPLFFILSGAFIAKSLQRKGVAALIRNKFDVLFYPYVLWATLQITIQLLLSHFVNASRSLIDYTYIFTYPRNVDQFWYLLALFNVSVLYIFTRARLRLSIYWQLALGIAMYLYSDYLSVQHTDVGLLYDILHFYVFFALGDFIGHQLLDEKNTARFSSWWLFLSLLPVFVAGQYYFLQKNLAMENHLFVEHHQPLLFAAIAISGCAFIYNVSFILQRYQVLKFLRVIGHHSLYIYLTHVLIASATRILLVKLFGITYLPLLLTICIITAIIISIALYNIAMHYGCWWLYSLERPKNKLQQPAPVIIKHTQHRI</sequence>
<feature type="transmembrane region" description="Helical" evidence="7">
    <location>
        <begin position="322"/>
        <end position="351"/>
    </location>
</feature>
<keyword evidence="6 7" id="KW-0472">Membrane</keyword>
<feature type="domain" description="Acyltransferase 3" evidence="8">
    <location>
        <begin position="16"/>
        <end position="339"/>
    </location>
</feature>
<evidence type="ECO:0000256" key="4">
    <source>
        <dbReference type="ARBA" id="ARBA00022692"/>
    </source>
</evidence>
<keyword evidence="4 7" id="KW-0812">Transmembrane</keyword>
<evidence type="ECO:0000259" key="8">
    <source>
        <dbReference type="Pfam" id="PF01757"/>
    </source>
</evidence>
<evidence type="ECO:0000256" key="2">
    <source>
        <dbReference type="ARBA" id="ARBA00007400"/>
    </source>
</evidence>
<accession>A0ABT3ILQ7</accession>
<gene>
    <name evidence="9" type="ORF">OL497_13395</name>
</gene>
<protein>
    <submittedName>
        <fullName evidence="9">Acyltransferase</fullName>
    </submittedName>
</protein>
<dbReference type="PANTHER" id="PTHR40074:SF2">
    <property type="entry name" value="O-ACETYLTRANSFERASE WECH"/>
    <property type="match status" value="1"/>
</dbReference>
<dbReference type="EMBL" id="JAPDNS010000001">
    <property type="protein sequence ID" value="MCW3484898.1"/>
    <property type="molecule type" value="Genomic_DNA"/>
</dbReference>
<dbReference type="GO" id="GO:0016746">
    <property type="term" value="F:acyltransferase activity"/>
    <property type="evidence" value="ECO:0007669"/>
    <property type="project" value="UniProtKB-KW"/>
</dbReference>
<feature type="transmembrane region" description="Helical" evidence="7">
    <location>
        <begin position="137"/>
        <end position="153"/>
    </location>
</feature>
<organism evidence="9 10">
    <name type="scientific">Chitinophaga nivalis</name>
    <dbReference type="NCBI Taxonomy" id="2991709"/>
    <lineage>
        <taxon>Bacteria</taxon>
        <taxon>Pseudomonadati</taxon>
        <taxon>Bacteroidota</taxon>
        <taxon>Chitinophagia</taxon>
        <taxon>Chitinophagales</taxon>
        <taxon>Chitinophagaceae</taxon>
        <taxon>Chitinophaga</taxon>
    </lineage>
</organism>
<keyword evidence="9" id="KW-0808">Transferase</keyword>
<evidence type="ECO:0000256" key="5">
    <source>
        <dbReference type="ARBA" id="ARBA00022989"/>
    </source>
</evidence>
<keyword evidence="9" id="KW-0012">Acyltransferase</keyword>
<comment type="subcellular location">
    <subcellularLocation>
        <location evidence="1">Cell membrane</location>
        <topology evidence="1">Multi-pass membrane protein</topology>
    </subcellularLocation>
</comment>